<gene>
    <name evidence="1" type="ORF">CSSPTR1EN2_LOCUS18310</name>
</gene>
<reference evidence="1" key="1">
    <citation type="submission" date="2024-02" db="EMBL/GenBank/DDBJ databases">
        <authorList>
            <consortium name="ELIXIR-Norway"/>
            <consortium name="Elixir Norway"/>
        </authorList>
    </citation>
    <scope>NUCLEOTIDE SEQUENCE</scope>
</reference>
<name>A0ABP0UP64_9BRYO</name>
<dbReference type="EMBL" id="OZ019897">
    <property type="protein sequence ID" value="CAK9226580.1"/>
    <property type="molecule type" value="Genomic_DNA"/>
</dbReference>
<dbReference type="Proteomes" id="UP001497512">
    <property type="component" value="Chromosome 5"/>
</dbReference>
<evidence type="ECO:0008006" key="3">
    <source>
        <dbReference type="Google" id="ProtNLM"/>
    </source>
</evidence>
<organism evidence="1 2">
    <name type="scientific">Sphagnum troendelagicum</name>
    <dbReference type="NCBI Taxonomy" id="128251"/>
    <lineage>
        <taxon>Eukaryota</taxon>
        <taxon>Viridiplantae</taxon>
        <taxon>Streptophyta</taxon>
        <taxon>Embryophyta</taxon>
        <taxon>Bryophyta</taxon>
        <taxon>Sphagnophytina</taxon>
        <taxon>Sphagnopsida</taxon>
        <taxon>Sphagnales</taxon>
        <taxon>Sphagnaceae</taxon>
        <taxon>Sphagnum</taxon>
    </lineage>
</organism>
<evidence type="ECO:0000313" key="2">
    <source>
        <dbReference type="Proteomes" id="UP001497512"/>
    </source>
</evidence>
<keyword evidence="2" id="KW-1185">Reference proteome</keyword>
<sequence>MSAAENERRASSCRTKILAMQDCFRKYPREPERGLLCKHLSNAVAVCILTSLCPMEFEAVQSYCNSIGTLTKRRLCEAAQTRLDNCIKSHQE</sequence>
<evidence type="ECO:0000313" key="1">
    <source>
        <dbReference type="EMBL" id="CAK9226580.1"/>
    </source>
</evidence>
<proteinExistence type="predicted"/>
<protein>
    <recommendedName>
        <fullName evidence="3">COX assembly mitochondrial protein</fullName>
    </recommendedName>
</protein>
<accession>A0ABP0UP64</accession>